<evidence type="ECO:0008006" key="4">
    <source>
        <dbReference type="Google" id="ProtNLM"/>
    </source>
</evidence>
<feature type="chain" id="PRO_5002753233" description="Methyltransferase type 11" evidence="2">
    <location>
        <begin position="18"/>
        <end position="285"/>
    </location>
</feature>
<dbReference type="AlphaFoldDB" id="B0SZU9"/>
<reference evidence="3" key="1">
    <citation type="submission" date="2008-01" db="EMBL/GenBank/DDBJ databases">
        <title>Complete sequence of chromosome of Caulobacter sp. K31.</title>
        <authorList>
            <consortium name="US DOE Joint Genome Institute"/>
            <person name="Copeland A."/>
            <person name="Lucas S."/>
            <person name="Lapidus A."/>
            <person name="Barry K."/>
            <person name="Glavina del Rio T."/>
            <person name="Dalin E."/>
            <person name="Tice H."/>
            <person name="Pitluck S."/>
            <person name="Bruce D."/>
            <person name="Goodwin L."/>
            <person name="Thompson L.S."/>
            <person name="Brettin T."/>
            <person name="Detter J.C."/>
            <person name="Han C."/>
            <person name="Schmutz J."/>
            <person name="Larimer F."/>
            <person name="Land M."/>
            <person name="Hauser L."/>
            <person name="Kyrpides N."/>
            <person name="Kim E."/>
            <person name="Stephens C."/>
            <person name="Richardson P."/>
        </authorList>
    </citation>
    <scope>NUCLEOTIDE SEQUENCE [LARGE SCALE GENOMIC DNA]</scope>
    <source>
        <strain evidence="3">K31</strain>
    </source>
</reference>
<sequence precursor="true">MRHLTLLAAAASLAALGACSPKVEVRHEGGQARPGRHEPLRAITKLDCPEKQGELTRISVAADGQSCVYGGQNAEVTLNLVALNGGDAEAALAPIEADLKALMPAMKAAPPPPTPPALGGKPSKPRGEGAKIDLPGIRIDAHDKGADIRIGGLTINANDGSAEVKVAKNITIRDGDTQKRITERASGGNSNVSVKASDEDEGDTEIHANEGGAQIRQRKRGDGVRATLILASDKSTSGYRVVGYEARGPKGGPLAVAVVKAKGRDGSDHDIFEDMKTLVRHNVGG</sequence>
<accession>B0SZU9</accession>
<dbReference type="OrthoDB" id="7184736at2"/>
<evidence type="ECO:0000256" key="2">
    <source>
        <dbReference type="SAM" id="SignalP"/>
    </source>
</evidence>
<organism evidence="3">
    <name type="scientific">Caulobacter sp. (strain K31)</name>
    <dbReference type="NCBI Taxonomy" id="366602"/>
    <lineage>
        <taxon>Bacteria</taxon>
        <taxon>Pseudomonadati</taxon>
        <taxon>Pseudomonadota</taxon>
        <taxon>Alphaproteobacteria</taxon>
        <taxon>Caulobacterales</taxon>
        <taxon>Caulobacteraceae</taxon>
        <taxon>Caulobacter</taxon>
    </lineage>
</organism>
<name>B0SZU9_CAUSK</name>
<evidence type="ECO:0000313" key="3">
    <source>
        <dbReference type="EMBL" id="ABZ72022.1"/>
    </source>
</evidence>
<gene>
    <name evidence="3" type="ordered locus">Caul_2895</name>
</gene>
<keyword evidence="2" id="KW-0732">Signal</keyword>
<feature type="region of interest" description="Disordered" evidence="1">
    <location>
        <begin position="182"/>
        <end position="219"/>
    </location>
</feature>
<dbReference type="EMBL" id="CP000927">
    <property type="protein sequence ID" value="ABZ72022.1"/>
    <property type="molecule type" value="Genomic_DNA"/>
</dbReference>
<dbReference type="KEGG" id="cak:Caul_2895"/>
<feature type="signal peptide" evidence="2">
    <location>
        <begin position="1"/>
        <end position="17"/>
    </location>
</feature>
<dbReference type="eggNOG" id="ENOG503400W">
    <property type="taxonomic scope" value="Bacteria"/>
</dbReference>
<feature type="region of interest" description="Disordered" evidence="1">
    <location>
        <begin position="108"/>
        <end position="130"/>
    </location>
</feature>
<evidence type="ECO:0000256" key="1">
    <source>
        <dbReference type="SAM" id="MobiDB-lite"/>
    </source>
</evidence>
<dbReference type="PROSITE" id="PS51257">
    <property type="entry name" value="PROKAR_LIPOPROTEIN"/>
    <property type="match status" value="1"/>
</dbReference>
<dbReference type="HOGENOM" id="CLU_1037042_0_0_5"/>
<proteinExistence type="predicted"/>
<protein>
    <recommendedName>
        <fullName evidence="4">Methyltransferase type 11</fullName>
    </recommendedName>
</protein>